<evidence type="ECO:0000313" key="2">
    <source>
        <dbReference type="Proteomes" id="UP001454036"/>
    </source>
</evidence>
<dbReference type="AlphaFoldDB" id="A0AAV3P441"/>
<sequence length="124" mass="14325">MFPGVEYTEPSIALSENVRNYEIKEYQYYVLPSFHGHASEDPLPFLHEFYTILQGFPLHGLTLDELKLRLGIAFFESTEKVVDHTSDNIEKVPSLTSEQFDRMEELDNENVVVEGFALILTLRN</sequence>
<organism evidence="1 2">
    <name type="scientific">Lithospermum erythrorhizon</name>
    <name type="common">Purple gromwell</name>
    <name type="synonym">Lithospermum officinale var. erythrorhizon</name>
    <dbReference type="NCBI Taxonomy" id="34254"/>
    <lineage>
        <taxon>Eukaryota</taxon>
        <taxon>Viridiplantae</taxon>
        <taxon>Streptophyta</taxon>
        <taxon>Embryophyta</taxon>
        <taxon>Tracheophyta</taxon>
        <taxon>Spermatophyta</taxon>
        <taxon>Magnoliopsida</taxon>
        <taxon>eudicotyledons</taxon>
        <taxon>Gunneridae</taxon>
        <taxon>Pentapetalae</taxon>
        <taxon>asterids</taxon>
        <taxon>lamiids</taxon>
        <taxon>Boraginales</taxon>
        <taxon>Boraginaceae</taxon>
        <taxon>Boraginoideae</taxon>
        <taxon>Lithospermeae</taxon>
        <taxon>Lithospermum</taxon>
    </lineage>
</organism>
<comment type="caution">
    <text evidence="1">The sequence shown here is derived from an EMBL/GenBank/DDBJ whole genome shotgun (WGS) entry which is preliminary data.</text>
</comment>
<dbReference type="Proteomes" id="UP001454036">
    <property type="component" value="Unassembled WGS sequence"/>
</dbReference>
<dbReference type="EMBL" id="BAABME010031591">
    <property type="protein sequence ID" value="GAA0146335.1"/>
    <property type="molecule type" value="Genomic_DNA"/>
</dbReference>
<name>A0AAV3P441_LITER</name>
<accession>A0AAV3P441</accession>
<protein>
    <submittedName>
        <fullName evidence="1">Uncharacterized protein</fullName>
    </submittedName>
</protein>
<proteinExistence type="predicted"/>
<gene>
    <name evidence="1" type="ORF">LIER_42904</name>
</gene>
<evidence type="ECO:0000313" key="1">
    <source>
        <dbReference type="EMBL" id="GAA0146335.1"/>
    </source>
</evidence>
<keyword evidence="2" id="KW-1185">Reference proteome</keyword>
<reference evidence="1 2" key="1">
    <citation type="submission" date="2024-01" db="EMBL/GenBank/DDBJ databases">
        <title>The complete chloroplast genome sequence of Lithospermum erythrorhizon: insights into the phylogenetic relationship among Boraginaceae species and the maternal lineages of purple gromwells.</title>
        <authorList>
            <person name="Okada T."/>
            <person name="Watanabe K."/>
        </authorList>
    </citation>
    <scope>NUCLEOTIDE SEQUENCE [LARGE SCALE GENOMIC DNA]</scope>
</reference>